<dbReference type="EMBL" id="CP151800">
    <property type="protein sequence ID" value="WZV98409.1"/>
    <property type="molecule type" value="Genomic_DNA"/>
</dbReference>
<protein>
    <submittedName>
        <fullName evidence="2">Uncharacterized protein</fullName>
    </submittedName>
</protein>
<proteinExistence type="predicted"/>
<evidence type="ECO:0000313" key="2">
    <source>
        <dbReference type="EMBL" id="WZV98409.1"/>
    </source>
</evidence>
<dbReference type="RefSeq" id="WP_342323017.1">
    <property type="nucleotide sequence ID" value="NZ_CP151800.1"/>
</dbReference>
<keyword evidence="3" id="KW-1185">Reference proteome</keyword>
<evidence type="ECO:0000256" key="1">
    <source>
        <dbReference type="SAM" id="MobiDB-lite"/>
    </source>
</evidence>
<reference evidence="2 3" key="1">
    <citation type="submission" date="2024-04" db="EMBL/GenBank/DDBJ databases">
        <title>Kosakonia calanthae sp. nov., a halophilic bacterium isolated from leaves of Calanthe tiplacata.</title>
        <authorList>
            <person name="Wu P."/>
        </authorList>
    </citation>
    <scope>NUCLEOTIDE SEQUENCE [LARGE SCALE GENOMIC DNA]</scope>
    <source>
        <strain evidence="2 3">BYX6</strain>
    </source>
</reference>
<feature type="compositionally biased region" description="Low complexity" evidence="1">
    <location>
        <begin position="340"/>
        <end position="353"/>
    </location>
</feature>
<dbReference type="Proteomes" id="UP001466893">
    <property type="component" value="Chromosome"/>
</dbReference>
<name>A0ABZ3B4Y6_9ENTR</name>
<organism evidence="2 3">
    <name type="scientific">Kosakonia calanthes</name>
    <dbReference type="NCBI Taxonomy" id="3139408"/>
    <lineage>
        <taxon>Bacteria</taxon>
        <taxon>Pseudomonadati</taxon>
        <taxon>Pseudomonadota</taxon>
        <taxon>Gammaproteobacteria</taxon>
        <taxon>Enterobacterales</taxon>
        <taxon>Enterobacteriaceae</taxon>
        <taxon>Kosakonia</taxon>
    </lineage>
</organism>
<evidence type="ECO:0000313" key="3">
    <source>
        <dbReference type="Proteomes" id="UP001466893"/>
    </source>
</evidence>
<dbReference type="SUPFAM" id="SSF88874">
    <property type="entry name" value="Receptor-binding domain of short tail fibre protein gp12"/>
    <property type="match status" value="1"/>
</dbReference>
<dbReference type="CDD" id="cd22641">
    <property type="entry name" value="C24-like"/>
    <property type="match status" value="1"/>
</dbReference>
<accession>A0ABZ3B4Y6</accession>
<feature type="region of interest" description="Disordered" evidence="1">
    <location>
        <begin position="329"/>
        <end position="353"/>
    </location>
</feature>
<sequence length="371" mass="39912">MTDITNLPSVQDLKLRFQTGRVPLNADYADLITLANIGHTLGGDDIPGNGLVYDTTGRLHLNINNFYSAAWDLSLSSNDVEITINEKVGTDKSQFPKIALLSPEHGGPTAATTTLEGISTVFSLPATKISSNKVITNTTVNIIATKNIGVGSKDYTPLEYVKNATDSWSLCLIFKLDTTTEDFNNCILMVEPLRLAVYKITDFTSTPPQGSFQSIITVYFTYNSVVQIIPPGLIQMYSGSVAPKGWVICDGNNGTPDLRDKFIVMQGSKFTGSGNGNTSTGGTTVTGKVAVGSTTLTEKQLPEHAHSLHTPVQAMPASVSRDYLLHSQDDRTTSVGGGQSHTHSATFSTSSHTHTFDVSPPYYALLLIMKL</sequence>
<gene>
    <name evidence="2" type="ORF">AAEY27_00470</name>
</gene>